<dbReference type="InterPro" id="IPR036390">
    <property type="entry name" value="WH_DNA-bd_sf"/>
</dbReference>
<dbReference type="SUPFAM" id="SSF46785">
    <property type="entry name" value="Winged helix' DNA-binding domain"/>
    <property type="match status" value="1"/>
</dbReference>
<accession>A0A9P7DSN0</accession>
<evidence type="ECO:0000256" key="2">
    <source>
        <dbReference type="ARBA" id="ARBA00011038"/>
    </source>
</evidence>
<dbReference type="Proteomes" id="UP000719766">
    <property type="component" value="Unassembled WGS sequence"/>
</dbReference>
<dbReference type="InterPro" id="IPR036388">
    <property type="entry name" value="WH-like_DNA-bd_sf"/>
</dbReference>
<dbReference type="OrthoDB" id="2688643at2759"/>
<keyword evidence="4" id="KW-0804">Transcription</keyword>
<sequence>MSGEEAMALSHIQASANEGIWNKRLKAKTELHQTSIDRYFKLLVQKQLVKAVRVRSTIQSS</sequence>
<comment type="caution">
    <text evidence="6">The sequence shown here is derived from an EMBL/GenBank/DDBJ whole genome shotgun (WGS) entry which is preliminary data.</text>
</comment>
<evidence type="ECO:0000313" key="7">
    <source>
        <dbReference type="Proteomes" id="UP000719766"/>
    </source>
</evidence>
<evidence type="ECO:0000256" key="3">
    <source>
        <dbReference type="ARBA" id="ARBA00022478"/>
    </source>
</evidence>
<gene>
    <name evidence="6" type="ORF">HD556DRAFT_1334806</name>
</gene>
<proteinExistence type="inferred from homology"/>
<keyword evidence="5" id="KW-0539">Nucleus</keyword>
<dbReference type="InterPro" id="IPR007832">
    <property type="entry name" value="RNA_pol_Rpc34"/>
</dbReference>
<dbReference type="Gene3D" id="1.10.10.10">
    <property type="entry name" value="Winged helix-like DNA-binding domain superfamily/Winged helix DNA-binding domain"/>
    <property type="match status" value="1"/>
</dbReference>
<keyword evidence="7" id="KW-1185">Reference proteome</keyword>
<organism evidence="6 7">
    <name type="scientific">Suillus plorans</name>
    <dbReference type="NCBI Taxonomy" id="116603"/>
    <lineage>
        <taxon>Eukaryota</taxon>
        <taxon>Fungi</taxon>
        <taxon>Dikarya</taxon>
        <taxon>Basidiomycota</taxon>
        <taxon>Agaricomycotina</taxon>
        <taxon>Agaricomycetes</taxon>
        <taxon>Agaricomycetidae</taxon>
        <taxon>Boletales</taxon>
        <taxon>Suillineae</taxon>
        <taxon>Suillaceae</taxon>
        <taxon>Suillus</taxon>
    </lineage>
</organism>
<name>A0A9P7DSN0_9AGAM</name>
<evidence type="ECO:0000256" key="5">
    <source>
        <dbReference type="ARBA" id="ARBA00023242"/>
    </source>
</evidence>
<dbReference type="RefSeq" id="XP_041165276.1">
    <property type="nucleotide sequence ID" value="XM_041301862.1"/>
</dbReference>
<evidence type="ECO:0000256" key="4">
    <source>
        <dbReference type="ARBA" id="ARBA00023163"/>
    </source>
</evidence>
<dbReference type="GO" id="GO:0005666">
    <property type="term" value="C:RNA polymerase III complex"/>
    <property type="evidence" value="ECO:0007669"/>
    <property type="project" value="InterPro"/>
</dbReference>
<reference evidence="6" key="1">
    <citation type="journal article" date="2020" name="New Phytol.">
        <title>Comparative genomics reveals dynamic genome evolution in host specialist ectomycorrhizal fungi.</title>
        <authorList>
            <person name="Lofgren L.A."/>
            <person name="Nguyen N.H."/>
            <person name="Vilgalys R."/>
            <person name="Ruytinx J."/>
            <person name="Liao H.L."/>
            <person name="Branco S."/>
            <person name="Kuo A."/>
            <person name="LaButti K."/>
            <person name="Lipzen A."/>
            <person name="Andreopoulos W."/>
            <person name="Pangilinan J."/>
            <person name="Riley R."/>
            <person name="Hundley H."/>
            <person name="Na H."/>
            <person name="Barry K."/>
            <person name="Grigoriev I.V."/>
            <person name="Stajich J.E."/>
            <person name="Kennedy P.G."/>
        </authorList>
    </citation>
    <scope>NUCLEOTIDE SEQUENCE</scope>
    <source>
        <strain evidence="6">S12</strain>
    </source>
</reference>
<comment type="subcellular location">
    <subcellularLocation>
        <location evidence="1">Nucleus</location>
    </subcellularLocation>
</comment>
<dbReference type="GO" id="GO:0006383">
    <property type="term" value="P:transcription by RNA polymerase III"/>
    <property type="evidence" value="ECO:0007669"/>
    <property type="project" value="InterPro"/>
</dbReference>
<evidence type="ECO:0000313" key="6">
    <source>
        <dbReference type="EMBL" id="KAG1802084.1"/>
    </source>
</evidence>
<dbReference type="GeneID" id="64595626"/>
<comment type="similarity">
    <text evidence="2">Belongs to the eukaryotic RPC34/RPC39 RNA polymerase subunit family.</text>
</comment>
<dbReference type="Pfam" id="PF05158">
    <property type="entry name" value="RNA_pol_Rpc34"/>
    <property type="match status" value="1"/>
</dbReference>
<dbReference type="EMBL" id="JABBWE010000006">
    <property type="protein sequence ID" value="KAG1802084.1"/>
    <property type="molecule type" value="Genomic_DNA"/>
</dbReference>
<dbReference type="InterPro" id="IPR016049">
    <property type="entry name" value="RNA_pol_Rpc34-like"/>
</dbReference>
<dbReference type="PANTHER" id="PTHR12780">
    <property type="entry name" value="RNA POLYMERASE III DNA DIRECTED , 39KD SUBUNIT-RELATED"/>
    <property type="match status" value="1"/>
</dbReference>
<dbReference type="AlphaFoldDB" id="A0A9P7DSN0"/>
<evidence type="ECO:0000256" key="1">
    <source>
        <dbReference type="ARBA" id="ARBA00004123"/>
    </source>
</evidence>
<keyword evidence="3" id="KW-0240">DNA-directed RNA polymerase</keyword>
<protein>
    <submittedName>
        <fullName evidence="6">Uncharacterized protein</fullName>
    </submittedName>
</protein>